<evidence type="ECO:0000313" key="2">
    <source>
        <dbReference type="EMBL" id="GGX47854.1"/>
    </source>
</evidence>
<proteinExistence type="predicted"/>
<evidence type="ECO:0000256" key="1">
    <source>
        <dbReference type="SAM" id="MobiDB-lite"/>
    </source>
</evidence>
<feature type="compositionally biased region" description="Basic and acidic residues" evidence="1">
    <location>
        <begin position="56"/>
        <end position="74"/>
    </location>
</feature>
<accession>A0ABQ2Y1K8</accession>
<name>A0ABQ2Y1K8_9BURK</name>
<dbReference type="RefSeq" id="WP_189357828.1">
    <property type="nucleotide sequence ID" value="NZ_BMYU01000007.1"/>
</dbReference>
<feature type="region of interest" description="Disordered" evidence="1">
    <location>
        <begin position="56"/>
        <end position="87"/>
    </location>
</feature>
<dbReference type="Pfam" id="PF08895">
    <property type="entry name" value="DUF1840"/>
    <property type="match status" value="1"/>
</dbReference>
<keyword evidence="3" id="KW-1185">Reference proteome</keyword>
<dbReference type="Proteomes" id="UP000653343">
    <property type="component" value="Unassembled WGS sequence"/>
</dbReference>
<comment type="caution">
    <text evidence="2">The sequence shown here is derived from an EMBL/GenBank/DDBJ whole genome shotgun (WGS) entry which is preliminary data.</text>
</comment>
<dbReference type="InterPro" id="IPR014991">
    <property type="entry name" value="DUF1840"/>
</dbReference>
<evidence type="ECO:0000313" key="3">
    <source>
        <dbReference type="Proteomes" id="UP000653343"/>
    </source>
</evidence>
<evidence type="ECO:0008006" key="4">
    <source>
        <dbReference type="Google" id="ProtNLM"/>
    </source>
</evidence>
<dbReference type="EMBL" id="BMYU01000007">
    <property type="protein sequence ID" value="GGX47854.1"/>
    <property type="molecule type" value="Genomic_DNA"/>
</dbReference>
<organism evidence="2 3">
    <name type="scientific">Undibacterium squillarum</name>
    <dbReference type="NCBI Taxonomy" id="1131567"/>
    <lineage>
        <taxon>Bacteria</taxon>
        <taxon>Pseudomonadati</taxon>
        <taxon>Pseudomonadota</taxon>
        <taxon>Betaproteobacteria</taxon>
        <taxon>Burkholderiales</taxon>
        <taxon>Oxalobacteraceae</taxon>
        <taxon>Undibacterium</taxon>
    </lineage>
</organism>
<protein>
    <recommendedName>
        <fullName evidence="4">DUF1840 domain-containing protein</fullName>
    </recommendedName>
</protein>
<gene>
    <name evidence="2" type="ORF">GCM10010946_27960</name>
</gene>
<reference evidence="3" key="1">
    <citation type="journal article" date="2019" name="Int. J. Syst. Evol. Microbiol.">
        <title>The Global Catalogue of Microorganisms (GCM) 10K type strain sequencing project: providing services to taxonomists for standard genome sequencing and annotation.</title>
        <authorList>
            <consortium name="The Broad Institute Genomics Platform"/>
            <consortium name="The Broad Institute Genome Sequencing Center for Infectious Disease"/>
            <person name="Wu L."/>
            <person name="Ma J."/>
        </authorList>
    </citation>
    <scope>NUCLEOTIDE SEQUENCE [LARGE SCALE GENOMIC DNA]</scope>
    <source>
        <strain evidence="3">KCTC 23917</strain>
    </source>
</reference>
<sequence length="114" mass="12985">MLVTFQSKAAAEITMYKEHARRILELMNKDVERGVITPSELPDAIRLLEAAVSDSKMHPVSDEVTRDVKAHHNDETDDNEHEQPEPVTFATRAFPVLEMLHAAHKMQRDVLWGV</sequence>